<sequence length="386" mass="42954">MGVEFWLSLTVFLITVAISLEIVIGVRKIKQLEDTAPVSAPAGDAPKVSIIVSALNEAETIEPALLSLLAIDYPNLEIIAINDRSTDATPEILDRIAKTHPGLRVLHLSTLPPGWLGKNHALYQGAQLASGSYLLFTDADVIFEPSSISRAVNYCELFQVDHLAILFKVIAKTQLLRMLLVLFQIGVLARYKPWKVATSTKHFLGIGGFNMVRKSAYEESGGHAALALQVLDDLMLGKLIKAKGYCQHVLSTSKLITVEWYQNTPGMVKGLQKNIFCAFAYQISQLIGMTLFILVLRFWPLVGLFVTDGVTRMLNAASVLASCALCVDIIRRNEWEYRCLLFAPIAMSVELLMWWRSCLLTLLRGGIDWRGTHYPLRDLRQAQLKI</sequence>
<keyword evidence="5 6" id="KW-0472">Membrane</keyword>
<organism evidence="8 9">
    <name type="scientific">Solimicrobium silvestre</name>
    <dbReference type="NCBI Taxonomy" id="2099400"/>
    <lineage>
        <taxon>Bacteria</taxon>
        <taxon>Pseudomonadati</taxon>
        <taxon>Pseudomonadota</taxon>
        <taxon>Betaproteobacteria</taxon>
        <taxon>Burkholderiales</taxon>
        <taxon>Oxalobacteraceae</taxon>
        <taxon>Solimicrobium</taxon>
    </lineage>
</organism>
<dbReference type="SUPFAM" id="SSF53448">
    <property type="entry name" value="Nucleotide-diphospho-sugar transferases"/>
    <property type="match status" value="1"/>
</dbReference>
<keyword evidence="6" id="KW-1133">Transmembrane helix</keyword>
<accession>A0A2S9GXH8</accession>
<evidence type="ECO:0000256" key="3">
    <source>
        <dbReference type="ARBA" id="ARBA00022676"/>
    </source>
</evidence>
<protein>
    <submittedName>
        <fullName evidence="8">Glycosyl transferase family 2</fullName>
    </submittedName>
</protein>
<evidence type="ECO:0000313" key="9">
    <source>
        <dbReference type="Proteomes" id="UP000237839"/>
    </source>
</evidence>
<dbReference type="PANTHER" id="PTHR43646">
    <property type="entry name" value="GLYCOSYLTRANSFERASE"/>
    <property type="match status" value="1"/>
</dbReference>
<dbReference type="PANTHER" id="PTHR43646:SF2">
    <property type="entry name" value="GLYCOSYLTRANSFERASE 2-LIKE DOMAIN-CONTAINING PROTEIN"/>
    <property type="match status" value="1"/>
</dbReference>
<feature type="transmembrane region" description="Helical" evidence="6">
    <location>
        <begin position="275"/>
        <end position="299"/>
    </location>
</feature>
<comment type="caution">
    <text evidence="8">The sequence shown here is derived from an EMBL/GenBank/DDBJ whole genome shotgun (WGS) entry which is preliminary data.</text>
</comment>
<dbReference type="EMBL" id="PUGF01000013">
    <property type="protein sequence ID" value="PRC92425.1"/>
    <property type="molecule type" value="Genomic_DNA"/>
</dbReference>
<name>A0A2S9GXH8_9BURK</name>
<keyword evidence="6" id="KW-0812">Transmembrane</keyword>
<feature type="transmembrane region" description="Helical" evidence="6">
    <location>
        <begin position="6"/>
        <end position="26"/>
    </location>
</feature>
<evidence type="ECO:0000256" key="6">
    <source>
        <dbReference type="SAM" id="Phobius"/>
    </source>
</evidence>
<dbReference type="Gene3D" id="3.90.550.10">
    <property type="entry name" value="Spore Coat Polysaccharide Biosynthesis Protein SpsA, Chain A"/>
    <property type="match status" value="1"/>
</dbReference>
<comment type="subcellular location">
    <subcellularLocation>
        <location evidence="1">Cell membrane</location>
    </subcellularLocation>
</comment>
<dbReference type="Pfam" id="PF00535">
    <property type="entry name" value="Glycos_transf_2"/>
    <property type="match status" value="1"/>
</dbReference>
<dbReference type="GO" id="GO:0016757">
    <property type="term" value="F:glycosyltransferase activity"/>
    <property type="evidence" value="ECO:0007669"/>
    <property type="project" value="UniProtKB-KW"/>
</dbReference>
<evidence type="ECO:0000313" key="8">
    <source>
        <dbReference type="EMBL" id="PRC92425.1"/>
    </source>
</evidence>
<dbReference type="GO" id="GO:0005886">
    <property type="term" value="C:plasma membrane"/>
    <property type="evidence" value="ECO:0007669"/>
    <property type="project" value="UniProtKB-SubCell"/>
</dbReference>
<dbReference type="Proteomes" id="UP000237839">
    <property type="component" value="Unassembled WGS sequence"/>
</dbReference>
<feature type="domain" description="Glycosyltransferase 2-like" evidence="7">
    <location>
        <begin position="49"/>
        <end position="183"/>
    </location>
</feature>
<dbReference type="InterPro" id="IPR029044">
    <property type="entry name" value="Nucleotide-diphossugar_trans"/>
</dbReference>
<evidence type="ECO:0000256" key="5">
    <source>
        <dbReference type="ARBA" id="ARBA00023136"/>
    </source>
</evidence>
<evidence type="ECO:0000256" key="1">
    <source>
        <dbReference type="ARBA" id="ARBA00004236"/>
    </source>
</evidence>
<proteinExistence type="predicted"/>
<evidence type="ECO:0000256" key="2">
    <source>
        <dbReference type="ARBA" id="ARBA00022475"/>
    </source>
</evidence>
<dbReference type="AlphaFoldDB" id="A0A2S9GXH8"/>
<keyword evidence="4 8" id="KW-0808">Transferase</keyword>
<dbReference type="InterPro" id="IPR001173">
    <property type="entry name" value="Glyco_trans_2-like"/>
</dbReference>
<dbReference type="RefSeq" id="WP_105532558.1">
    <property type="nucleotide sequence ID" value="NZ_PUGF01000013.1"/>
</dbReference>
<evidence type="ECO:0000259" key="7">
    <source>
        <dbReference type="Pfam" id="PF00535"/>
    </source>
</evidence>
<evidence type="ECO:0000256" key="4">
    <source>
        <dbReference type="ARBA" id="ARBA00022679"/>
    </source>
</evidence>
<dbReference type="CDD" id="cd06423">
    <property type="entry name" value="CESA_like"/>
    <property type="match status" value="1"/>
</dbReference>
<gene>
    <name evidence="8" type="ORF">S2091_2800</name>
</gene>
<reference evidence="8 9" key="1">
    <citation type="submission" date="2018-02" db="EMBL/GenBank/DDBJ databases">
        <title>Solimicrobium silvestre gen. nov., sp. nov., isolated from alpine forest soil.</title>
        <authorList>
            <person name="Margesin R."/>
            <person name="Albuquerque L."/>
            <person name="Zhang D.-C."/>
            <person name="Froufe H.J.C."/>
            <person name="Severino R."/>
            <person name="Roxo I."/>
            <person name="Egas C."/>
            <person name="Da Costa M.S."/>
        </authorList>
    </citation>
    <scope>NUCLEOTIDE SEQUENCE [LARGE SCALE GENOMIC DNA]</scope>
    <source>
        <strain evidence="8 9">S20-91</strain>
    </source>
</reference>
<keyword evidence="2" id="KW-1003">Cell membrane</keyword>
<keyword evidence="3" id="KW-0328">Glycosyltransferase</keyword>
<keyword evidence="9" id="KW-1185">Reference proteome</keyword>
<dbReference type="OrthoDB" id="276604at2"/>